<keyword evidence="6" id="KW-0472">Membrane</keyword>
<evidence type="ECO:0000256" key="5">
    <source>
        <dbReference type="ARBA" id="ARBA00023012"/>
    </source>
</evidence>
<dbReference type="PANTHER" id="PTHR24421">
    <property type="entry name" value="NITRATE/NITRITE SENSOR PROTEIN NARX-RELATED"/>
    <property type="match status" value="1"/>
</dbReference>
<dbReference type="PANTHER" id="PTHR24421:SF10">
    <property type="entry name" value="NITRATE_NITRITE SENSOR PROTEIN NARQ"/>
    <property type="match status" value="1"/>
</dbReference>
<dbReference type="EC" id="2.7.13.3" evidence="2"/>
<keyword evidence="6" id="KW-1133">Transmembrane helix</keyword>
<sequence>MNNKFFLHFIFILFLTCYQSVFAIDFIRFKKKNSSLPLTENTNDSLKIIKKQIGAFTKKKEYANAIQYSKKLLQAAKIKSDTSTIDNAYWRQAFYFDKLNQLDSSYFYYDKSYTYNLALKDTVVAGERLLGMANIQKSLGDYTGALITAIDGLKYLENSSALEATIGLYQIITVSQKELGNQEEALRWNKKAFDILKNNPKAEISPSSIHIINITKANILAEKKEYRASIHILDSIAQETAGKNLFEFSRAICNMGHFKWLEDANNPKSETLLLESLRIRTSLNTSSGLFSSYIHLAEFYFNTKKPKALGYAQQAFLQSEKLNNPVATLEALDLILPLKKELHLDLSNEAITYSRIQSQLEKSRQAVRAIYAATRYDHDALERKNLTLLAQVATKEKQGILALSAVVFLLGVIGFVIYYKNQQKQKEQLEMAYKTELRLSKKLHDELGNDIFYLMTQVQKEATDASASKKVLILDGLDSIYQRIRDISKEFTAIDTGKNFGKEFFALLNSYSSANTKLITKELNDGFWDEVAPKTKIELYRVLQELLVNMKKHSKASFVAITCVKNDKEVMIKYVDNGIGFNKKESFSGNGIKNVENRMDAIKGTINFDSKPNEGVTATLTFTI</sequence>
<dbReference type="eggNOG" id="COG0457">
    <property type="taxonomic scope" value="Bacteria"/>
</dbReference>
<keyword evidence="3" id="KW-0808">Transferase</keyword>
<dbReference type="OrthoDB" id="943406at2"/>
<dbReference type="CDD" id="cd16917">
    <property type="entry name" value="HATPase_UhpB-NarQ-NarX-like"/>
    <property type="match status" value="1"/>
</dbReference>
<dbReference type="Pfam" id="PF02518">
    <property type="entry name" value="HATPase_c"/>
    <property type="match status" value="1"/>
</dbReference>
<keyword evidence="9" id="KW-1185">Reference proteome</keyword>
<dbReference type="Proteomes" id="UP000008634">
    <property type="component" value="Chromosome"/>
</dbReference>
<comment type="catalytic activity">
    <reaction evidence="1">
        <text>ATP + protein L-histidine = ADP + protein N-phospho-L-histidine.</text>
        <dbReference type="EC" id="2.7.13.3"/>
    </reaction>
</comment>
<evidence type="ECO:0000256" key="2">
    <source>
        <dbReference type="ARBA" id="ARBA00012438"/>
    </source>
</evidence>
<dbReference type="eggNOG" id="COG4585">
    <property type="taxonomic scope" value="Bacteria"/>
</dbReference>
<dbReference type="EMBL" id="CP002453">
    <property type="protein sequence ID" value="ADV48172.1"/>
    <property type="molecule type" value="Genomic_DNA"/>
</dbReference>
<gene>
    <name evidence="8" type="ordered locus">Celal_0843</name>
</gene>
<name>E6XEX0_CELAD</name>
<keyword evidence="4 8" id="KW-0418">Kinase</keyword>
<dbReference type="InterPro" id="IPR050482">
    <property type="entry name" value="Sensor_HK_TwoCompSys"/>
</dbReference>
<dbReference type="GO" id="GO:0004673">
    <property type="term" value="F:protein histidine kinase activity"/>
    <property type="evidence" value="ECO:0007669"/>
    <property type="project" value="UniProtKB-EC"/>
</dbReference>
<evidence type="ECO:0000256" key="3">
    <source>
        <dbReference type="ARBA" id="ARBA00022679"/>
    </source>
</evidence>
<dbReference type="InterPro" id="IPR011990">
    <property type="entry name" value="TPR-like_helical_dom_sf"/>
</dbReference>
<dbReference type="GO" id="GO:0000160">
    <property type="term" value="P:phosphorelay signal transduction system"/>
    <property type="evidence" value="ECO:0007669"/>
    <property type="project" value="UniProtKB-KW"/>
</dbReference>
<reference evidence="8 9" key="1">
    <citation type="journal article" date="2010" name="Stand. Genomic Sci.">
        <title>Complete genome sequence of Cellulophaga algicola type strain (IC166).</title>
        <authorList>
            <person name="Abt B."/>
            <person name="Lu M."/>
            <person name="Misra M."/>
            <person name="Han C."/>
            <person name="Nolan M."/>
            <person name="Lucas S."/>
            <person name="Hammon N."/>
            <person name="Deshpande S."/>
            <person name="Cheng J.F."/>
            <person name="Tapia R."/>
            <person name="Goodwin L."/>
            <person name="Pitluck S."/>
            <person name="Liolios K."/>
            <person name="Pagani I."/>
            <person name="Ivanova N."/>
            <person name="Mavromatis K."/>
            <person name="Ovchinikova G."/>
            <person name="Pati A."/>
            <person name="Chen A."/>
            <person name="Palaniappan K."/>
            <person name="Land M."/>
            <person name="Hauser L."/>
            <person name="Chang Y.J."/>
            <person name="Jeffries C.D."/>
            <person name="Detter J.C."/>
            <person name="Brambilla E."/>
            <person name="Rohde M."/>
            <person name="Tindall B.J."/>
            <person name="Goker M."/>
            <person name="Woyke T."/>
            <person name="Bristow J."/>
            <person name="Eisen J.A."/>
            <person name="Markowitz V."/>
            <person name="Hugenholtz P."/>
            <person name="Kyrpides N.C."/>
            <person name="Klenk H.P."/>
            <person name="Lapidus A."/>
        </authorList>
    </citation>
    <scope>NUCLEOTIDE SEQUENCE [LARGE SCALE GENOMIC DNA]</scope>
    <source>
        <strain evidence="9">DSM 14237 / IC166 / ACAM 630</strain>
    </source>
</reference>
<dbReference type="STRING" id="688270.Celal_0843"/>
<dbReference type="SUPFAM" id="SSF48452">
    <property type="entry name" value="TPR-like"/>
    <property type="match status" value="1"/>
</dbReference>
<organism evidence="8 9">
    <name type="scientific">Cellulophaga algicola (strain DSM 14237 / IC166 / ACAM 630)</name>
    <dbReference type="NCBI Taxonomy" id="688270"/>
    <lineage>
        <taxon>Bacteria</taxon>
        <taxon>Pseudomonadati</taxon>
        <taxon>Bacteroidota</taxon>
        <taxon>Flavobacteriia</taxon>
        <taxon>Flavobacteriales</taxon>
        <taxon>Flavobacteriaceae</taxon>
        <taxon>Cellulophaga</taxon>
    </lineage>
</organism>
<proteinExistence type="predicted"/>
<accession>E6XEX0</accession>
<protein>
    <recommendedName>
        <fullName evidence="2">histidine kinase</fullName>
        <ecNumber evidence="2">2.7.13.3</ecNumber>
    </recommendedName>
</protein>
<dbReference type="InterPro" id="IPR003594">
    <property type="entry name" value="HATPase_dom"/>
</dbReference>
<evidence type="ECO:0000256" key="6">
    <source>
        <dbReference type="SAM" id="Phobius"/>
    </source>
</evidence>
<evidence type="ECO:0000256" key="4">
    <source>
        <dbReference type="ARBA" id="ARBA00022777"/>
    </source>
</evidence>
<dbReference type="Gene3D" id="1.25.40.10">
    <property type="entry name" value="Tetratricopeptide repeat domain"/>
    <property type="match status" value="1"/>
</dbReference>
<dbReference type="RefSeq" id="WP_013549661.1">
    <property type="nucleotide sequence ID" value="NC_014934.1"/>
</dbReference>
<dbReference type="HOGENOM" id="CLU_000445_106_3_10"/>
<evidence type="ECO:0000313" key="9">
    <source>
        <dbReference type="Proteomes" id="UP000008634"/>
    </source>
</evidence>
<evidence type="ECO:0000259" key="7">
    <source>
        <dbReference type="Pfam" id="PF02518"/>
    </source>
</evidence>
<dbReference type="InterPro" id="IPR036890">
    <property type="entry name" value="HATPase_C_sf"/>
</dbReference>
<feature type="transmembrane region" description="Helical" evidence="6">
    <location>
        <begin position="399"/>
        <end position="419"/>
    </location>
</feature>
<dbReference type="KEGG" id="cao:Celal_0843"/>
<evidence type="ECO:0000256" key="1">
    <source>
        <dbReference type="ARBA" id="ARBA00000085"/>
    </source>
</evidence>
<feature type="domain" description="Histidine kinase/HSP90-like ATPase" evidence="7">
    <location>
        <begin position="537"/>
        <end position="622"/>
    </location>
</feature>
<dbReference type="SUPFAM" id="SSF55874">
    <property type="entry name" value="ATPase domain of HSP90 chaperone/DNA topoisomerase II/histidine kinase"/>
    <property type="match status" value="1"/>
</dbReference>
<dbReference type="AlphaFoldDB" id="E6XEX0"/>
<keyword evidence="6" id="KW-0812">Transmembrane</keyword>
<dbReference type="Gene3D" id="3.30.565.10">
    <property type="entry name" value="Histidine kinase-like ATPase, C-terminal domain"/>
    <property type="match status" value="1"/>
</dbReference>
<keyword evidence="5" id="KW-0902">Two-component regulatory system</keyword>
<evidence type="ECO:0000313" key="8">
    <source>
        <dbReference type="EMBL" id="ADV48172.1"/>
    </source>
</evidence>